<feature type="compositionally biased region" description="Pro residues" evidence="1">
    <location>
        <begin position="193"/>
        <end position="202"/>
    </location>
</feature>
<name>A0A1S9RG48_PENBI</name>
<feature type="compositionally biased region" description="Basic residues" evidence="1">
    <location>
        <begin position="566"/>
        <end position="576"/>
    </location>
</feature>
<evidence type="ECO:0000256" key="1">
    <source>
        <dbReference type="SAM" id="MobiDB-lite"/>
    </source>
</evidence>
<dbReference type="Proteomes" id="UP000190744">
    <property type="component" value="Unassembled WGS sequence"/>
</dbReference>
<feature type="compositionally biased region" description="Acidic residues" evidence="1">
    <location>
        <begin position="371"/>
        <end position="394"/>
    </location>
</feature>
<feature type="region of interest" description="Disordered" evidence="1">
    <location>
        <begin position="112"/>
        <end position="150"/>
    </location>
</feature>
<gene>
    <name evidence="2" type="ORF">PEBR_30225</name>
</gene>
<feature type="region of interest" description="Disordered" evidence="1">
    <location>
        <begin position="182"/>
        <end position="212"/>
    </location>
</feature>
<organism evidence="2 3">
    <name type="scientific">Penicillium brasilianum</name>
    <dbReference type="NCBI Taxonomy" id="104259"/>
    <lineage>
        <taxon>Eukaryota</taxon>
        <taxon>Fungi</taxon>
        <taxon>Dikarya</taxon>
        <taxon>Ascomycota</taxon>
        <taxon>Pezizomycotina</taxon>
        <taxon>Eurotiomycetes</taxon>
        <taxon>Eurotiomycetidae</taxon>
        <taxon>Eurotiales</taxon>
        <taxon>Aspergillaceae</taxon>
        <taxon>Penicillium</taxon>
    </lineage>
</organism>
<dbReference type="InterPro" id="IPR018853">
    <property type="entry name" value="DUF2457"/>
</dbReference>
<evidence type="ECO:0000313" key="3">
    <source>
        <dbReference type="Proteomes" id="UP000190744"/>
    </source>
</evidence>
<sequence length="742" mass="82667">MAQPRGERPFSFHNLLKMLIAPNASTRPAHDEADMAEDLDEPPDQHHIIHATSLHHHDETVFARPALSHQKESLLTRALKSSPEMSPTEPHPALHDSTYSYRSYPHSNISGISTAELTSDGGLTSPSLSNTPSPPLPPQMMGKAAPMGRKDGTPKVKIAVANETTVEANLGRKRCISFACGRQTEASPAQKPSAPPPNPQPEPTQATLEPPKRKTALTFACPGRLSAIARERSPARKSPFRSRCRGSPAPAARKPSQDRVDGILIEKAPTKSLPQGVPTSGLGKFEESEATRFHEFASSVDEDDEWVTKSTDYAQKITLNDCMKKEIAIRRLGEEAEEEAQDEEDEEEEDDEDDDAEDLADDDSTVHYSDDDGNESDNEAGFADSDESDDDGSDYEFWAPSAIVPESSTQPLDVFAPTMERRASNTSFDSMTDDHHHPKWLPAPVRKLAGRRPPKGSKIMRPGTPNLPDSTDFVCGTLDEDRPLEAAYKSCIEQRRMSKRILIPQDIDPSFPTSDLEEDDEDLDDISHGDFDEFIFEPSRGRTEDSTHKLSPRHSPKRMVSPPPRRAGRISPKRLKSPPPRSRACRAKSPSPSKRTVSQEDLPVIESSSPQGLNISHLVQRPHLARTKSLPRTPNPFFTSLDKSHRWHGIPPLTESPEREHSRTREMHTRGPIDIVEGLEQKRQKRKEKFWRQHCRKAAKEQMVRRPIPGKGAERMKELGLEVAERCRAYGVAQDTQLVLSV</sequence>
<dbReference type="Pfam" id="PF10446">
    <property type="entry name" value="DUF2457"/>
    <property type="match status" value="1"/>
</dbReference>
<proteinExistence type="predicted"/>
<feature type="region of interest" description="Disordered" evidence="1">
    <location>
        <begin position="648"/>
        <end position="667"/>
    </location>
</feature>
<feature type="region of interest" description="Disordered" evidence="1">
    <location>
        <begin position="503"/>
        <end position="643"/>
    </location>
</feature>
<feature type="compositionally biased region" description="Acidic residues" evidence="1">
    <location>
        <begin position="515"/>
        <end position="524"/>
    </location>
</feature>
<accession>A0A1S9RG48</accession>
<feature type="compositionally biased region" description="Acidic residues" evidence="1">
    <location>
        <begin position="335"/>
        <end position="363"/>
    </location>
</feature>
<feature type="region of interest" description="Disordered" evidence="1">
    <location>
        <begin position="224"/>
        <end position="288"/>
    </location>
</feature>
<feature type="compositionally biased region" description="Basic and acidic residues" evidence="1">
    <location>
        <begin position="656"/>
        <end position="667"/>
    </location>
</feature>
<dbReference type="AlphaFoldDB" id="A0A1S9RG48"/>
<feature type="region of interest" description="Disordered" evidence="1">
    <location>
        <begin position="80"/>
        <end position="99"/>
    </location>
</feature>
<protein>
    <submittedName>
        <fullName evidence="2">Uncharacterized protein</fullName>
    </submittedName>
</protein>
<feature type="region of interest" description="Disordered" evidence="1">
    <location>
        <begin position="426"/>
        <end position="474"/>
    </location>
</feature>
<evidence type="ECO:0000313" key="2">
    <source>
        <dbReference type="EMBL" id="OOQ84477.1"/>
    </source>
</evidence>
<reference evidence="3" key="1">
    <citation type="submission" date="2015-09" db="EMBL/GenBank/DDBJ databases">
        <authorList>
            <person name="Fill T.P."/>
            <person name="Baretta J.F."/>
            <person name="de Almeida L.G."/>
            <person name="Rocha M."/>
            <person name="de Souza D.H."/>
            <person name="Malavazi I."/>
            <person name="Cerdeira L.T."/>
            <person name="Hong H."/>
            <person name="Samborskyy M."/>
            <person name="de Vasconcelos A.T."/>
            <person name="Leadlay P."/>
            <person name="Rodrigues-Filho E."/>
        </authorList>
    </citation>
    <scope>NUCLEOTIDE SEQUENCE [LARGE SCALE GENOMIC DNA]</scope>
    <source>
        <strain evidence="3">LaBioMMi 136</strain>
    </source>
</reference>
<comment type="caution">
    <text evidence="2">The sequence shown here is derived from an EMBL/GenBank/DDBJ whole genome shotgun (WGS) entry which is preliminary data.</text>
</comment>
<dbReference type="EMBL" id="LJBN01000180">
    <property type="protein sequence ID" value="OOQ84477.1"/>
    <property type="molecule type" value="Genomic_DNA"/>
</dbReference>
<feature type="region of interest" description="Disordered" evidence="1">
    <location>
        <begin position="330"/>
        <end position="413"/>
    </location>
</feature>
<feature type="compositionally biased region" description="Basic and acidic residues" evidence="1">
    <location>
        <begin position="539"/>
        <end position="548"/>
    </location>
</feature>